<dbReference type="AlphaFoldDB" id="A0A8E6B3S2"/>
<keyword evidence="3" id="KW-1185">Reference proteome</keyword>
<dbReference type="Gene3D" id="3.30.700.10">
    <property type="entry name" value="Glycoprotein, Type 4 Pilin"/>
    <property type="match status" value="1"/>
</dbReference>
<dbReference type="EMBL" id="CP074694">
    <property type="protein sequence ID" value="QVL30774.1"/>
    <property type="molecule type" value="Genomic_DNA"/>
</dbReference>
<dbReference type="SUPFAM" id="SSF54523">
    <property type="entry name" value="Pili subunits"/>
    <property type="match status" value="1"/>
</dbReference>
<dbReference type="InterPro" id="IPR045584">
    <property type="entry name" value="Pilin-like"/>
</dbReference>
<dbReference type="RefSeq" id="WP_213494657.1">
    <property type="nucleotide sequence ID" value="NZ_CP074694.1"/>
</dbReference>
<keyword evidence="1" id="KW-0472">Membrane</keyword>
<organism evidence="2 3">
    <name type="scientific">Telmatocola sphagniphila</name>
    <dbReference type="NCBI Taxonomy" id="1123043"/>
    <lineage>
        <taxon>Bacteria</taxon>
        <taxon>Pseudomonadati</taxon>
        <taxon>Planctomycetota</taxon>
        <taxon>Planctomycetia</taxon>
        <taxon>Gemmatales</taxon>
        <taxon>Gemmataceae</taxon>
    </lineage>
</organism>
<keyword evidence="1" id="KW-1133">Transmembrane helix</keyword>
<feature type="transmembrane region" description="Helical" evidence="1">
    <location>
        <begin position="12"/>
        <end position="37"/>
    </location>
</feature>
<gene>
    <name evidence="2" type="ORF">KIH39_18210</name>
</gene>
<proteinExistence type="predicted"/>
<evidence type="ECO:0000313" key="2">
    <source>
        <dbReference type="EMBL" id="QVL30774.1"/>
    </source>
</evidence>
<evidence type="ECO:0000256" key="1">
    <source>
        <dbReference type="SAM" id="Phobius"/>
    </source>
</evidence>
<accession>A0A8E6B3S2</accession>
<keyword evidence="1" id="KW-0812">Transmembrane</keyword>
<protein>
    <submittedName>
        <fullName evidence="2">Type II secretion system protein</fullName>
    </submittedName>
</protein>
<sequence>MRLNHPHRSRAAFTLIELLTVIGIITLLMGLVVGAVFRVQSSQQRIATETLLEKIGTAFDQQWKSVIETAKREQMVDPNNPYTPGYNWEDAINQWSGFDSARGRALWVRLRLFQEFPHAFSDVYVGGVGTTYSAVPNPATVAAVNLPATGTLPQVLLFSKQTYRDALIGATHLQDDTLITTNSVFNLESAVLLYQILSTSRGGMESSVDTFGANSTGVISRGGKSYTVFIDSWGMPIGFRRYGTYGVHGGNQAIPQQPPNRNNPILPFTANSYIGELSSPPFVRNGATTLDPLDPEGKLRENWTGNISGTIFKALQPDFYTSSGNPNSNANQNSYFMQYRFPNLNMGPIIFSAGPDKLYHTDDINECKETKPTPKSLSRSIANDDIISYRLRRTGQRGD</sequence>
<reference evidence="2" key="1">
    <citation type="submission" date="2021-05" db="EMBL/GenBank/DDBJ databases">
        <title>Complete genome sequence of the cellulolytic planctomycete Telmatocola sphagniphila SP2T and characterization of the first cellulase from planctomycetes.</title>
        <authorList>
            <person name="Rakitin A.L."/>
            <person name="Beletsky A.V."/>
            <person name="Naumoff D.G."/>
            <person name="Kulichevskaya I.S."/>
            <person name="Mardanov A.V."/>
            <person name="Ravin N.V."/>
            <person name="Dedysh S.N."/>
        </authorList>
    </citation>
    <scope>NUCLEOTIDE SEQUENCE</scope>
    <source>
        <strain evidence="2">SP2T</strain>
    </source>
</reference>
<dbReference type="KEGG" id="tsph:KIH39_18210"/>
<dbReference type="Proteomes" id="UP000676194">
    <property type="component" value="Chromosome"/>
</dbReference>
<evidence type="ECO:0000313" key="3">
    <source>
        <dbReference type="Proteomes" id="UP000676194"/>
    </source>
</evidence>
<name>A0A8E6B3S2_9BACT</name>